<dbReference type="EMBL" id="UINC01088169">
    <property type="protein sequence ID" value="SVC38162.1"/>
    <property type="molecule type" value="Genomic_DNA"/>
</dbReference>
<dbReference type="AlphaFoldDB" id="A0A382LSY8"/>
<evidence type="ECO:0000313" key="1">
    <source>
        <dbReference type="EMBL" id="SVC38162.1"/>
    </source>
</evidence>
<evidence type="ECO:0008006" key="2">
    <source>
        <dbReference type="Google" id="ProtNLM"/>
    </source>
</evidence>
<dbReference type="InterPro" id="IPR015421">
    <property type="entry name" value="PyrdxlP-dep_Trfase_major"/>
</dbReference>
<name>A0A382LSY8_9ZZZZ</name>
<reference evidence="1" key="1">
    <citation type="submission" date="2018-05" db="EMBL/GenBank/DDBJ databases">
        <authorList>
            <person name="Lanie J.A."/>
            <person name="Ng W.-L."/>
            <person name="Kazmierczak K.M."/>
            <person name="Andrzejewski T.M."/>
            <person name="Davidsen T.M."/>
            <person name="Wayne K.J."/>
            <person name="Tettelin H."/>
            <person name="Glass J.I."/>
            <person name="Rusch D."/>
            <person name="Podicherti R."/>
            <person name="Tsui H.-C.T."/>
            <person name="Winkler M.E."/>
        </authorList>
    </citation>
    <scope>NUCLEOTIDE SEQUENCE</scope>
</reference>
<protein>
    <recommendedName>
        <fullName evidence="2">L-seryl-tRNA selenium transferase N-terminal domain-containing protein</fullName>
    </recommendedName>
</protein>
<organism evidence="1">
    <name type="scientific">marine metagenome</name>
    <dbReference type="NCBI Taxonomy" id="408172"/>
    <lineage>
        <taxon>unclassified sequences</taxon>
        <taxon>metagenomes</taxon>
        <taxon>ecological metagenomes</taxon>
    </lineage>
</organism>
<gene>
    <name evidence="1" type="ORF">METZ01_LOCUS291016</name>
</gene>
<feature type="non-terminal residue" evidence="1">
    <location>
        <position position="92"/>
    </location>
</feature>
<accession>A0A382LSY8</accession>
<sequence>MSVSPFVINAAGKLTALGGSAQSEQVAQVQFEAASQHVDLALLRSQVSKQIAGITGAEAACITSGAAAGIAISVAALITGDHLHRIQQLPQT</sequence>
<proteinExistence type="predicted"/>
<dbReference type="Gene3D" id="3.40.640.10">
    <property type="entry name" value="Type I PLP-dependent aspartate aminotransferase-like (Major domain)"/>
    <property type="match status" value="1"/>
</dbReference>